<evidence type="ECO:0000313" key="2">
    <source>
        <dbReference type="EMBL" id="GAA1957132.1"/>
    </source>
</evidence>
<dbReference type="PANTHER" id="PTHR34980">
    <property type="entry name" value="INNER MEMBRANE PROTEIN-RELATED-RELATED"/>
    <property type="match status" value="1"/>
</dbReference>
<evidence type="ECO:0000256" key="1">
    <source>
        <dbReference type="SAM" id="Phobius"/>
    </source>
</evidence>
<dbReference type="Proteomes" id="UP001499954">
    <property type="component" value="Unassembled WGS sequence"/>
</dbReference>
<feature type="transmembrane region" description="Helical" evidence="1">
    <location>
        <begin position="44"/>
        <end position="68"/>
    </location>
</feature>
<name>A0ABP5C6U9_9MICO</name>
<reference evidence="3" key="1">
    <citation type="journal article" date="2019" name="Int. J. Syst. Evol. Microbiol.">
        <title>The Global Catalogue of Microorganisms (GCM) 10K type strain sequencing project: providing services to taxonomists for standard genome sequencing and annotation.</title>
        <authorList>
            <consortium name="The Broad Institute Genomics Platform"/>
            <consortium name="The Broad Institute Genome Sequencing Center for Infectious Disease"/>
            <person name="Wu L."/>
            <person name="Ma J."/>
        </authorList>
    </citation>
    <scope>NUCLEOTIDE SEQUENCE [LARGE SCALE GENOMIC DNA]</scope>
    <source>
        <strain evidence="3">JCM 13584</strain>
    </source>
</reference>
<keyword evidence="1" id="KW-0812">Transmembrane</keyword>
<proteinExistence type="predicted"/>
<dbReference type="RefSeq" id="WP_157414200.1">
    <property type="nucleotide sequence ID" value="NZ_BAAAMK010000004.1"/>
</dbReference>
<dbReference type="PANTHER" id="PTHR34980:SF2">
    <property type="entry name" value="INNER MEMBRANE PROTEIN YHAH-RELATED"/>
    <property type="match status" value="1"/>
</dbReference>
<keyword evidence="3" id="KW-1185">Reference proteome</keyword>
<comment type="caution">
    <text evidence="2">The sequence shown here is derived from an EMBL/GenBank/DDBJ whole genome shotgun (WGS) entry which is preliminary data.</text>
</comment>
<keyword evidence="1" id="KW-1133">Transmembrane helix</keyword>
<evidence type="ECO:0008006" key="4">
    <source>
        <dbReference type="Google" id="ProtNLM"/>
    </source>
</evidence>
<feature type="transmembrane region" description="Helical" evidence="1">
    <location>
        <begin position="80"/>
        <end position="98"/>
    </location>
</feature>
<protein>
    <recommendedName>
        <fullName evidence="4">DUF805 domain-containing protein</fullName>
    </recommendedName>
</protein>
<evidence type="ECO:0000313" key="3">
    <source>
        <dbReference type="Proteomes" id="UP001499954"/>
    </source>
</evidence>
<accession>A0ABP5C6U9</accession>
<feature type="transmembrane region" description="Helical" evidence="1">
    <location>
        <begin position="130"/>
        <end position="150"/>
    </location>
</feature>
<organism evidence="2 3">
    <name type="scientific">Agromyces allii</name>
    <dbReference type="NCBI Taxonomy" id="393607"/>
    <lineage>
        <taxon>Bacteria</taxon>
        <taxon>Bacillati</taxon>
        <taxon>Actinomycetota</taxon>
        <taxon>Actinomycetes</taxon>
        <taxon>Micrococcales</taxon>
        <taxon>Microbacteriaceae</taxon>
        <taxon>Agromyces</taxon>
    </lineage>
</organism>
<dbReference type="EMBL" id="BAAAMK010000004">
    <property type="protein sequence ID" value="GAA1957132.1"/>
    <property type="molecule type" value="Genomic_DNA"/>
</dbReference>
<dbReference type="InterPro" id="IPR008523">
    <property type="entry name" value="DUF805"/>
</dbReference>
<feature type="transmembrane region" description="Helical" evidence="1">
    <location>
        <begin position="105"/>
        <end position="124"/>
    </location>
</feature>
<gene>
    <name evidence="2" type="ORF">GCM10009717_24290</name>
</gene>
<keyword evidence="1" id="KW-0472">Membrane</keyword>
<sequence length="162" mass="17653">MTSASATAEASDTAPWPGASLPQAMGRFMAGTFRLRGRASRSEYWWWMLVNVVVLGTTQLLIPALITGRTPESNLVVGPFGSWLFANVQLFSVSPAVAPSSPVVVFWLLLTVVPGFTVAVRRLHDSNLSGWWVMLALIPPGAFVLLLLAARRSRLEGARFDR</sequence>
<dbReference type="Pfam" id="PF05656">
    <property type="entry name" value="DUF805"/>
    <property type="match status" value="1"/>
</dbReference>